<accession>A0A212DCI1</accession>
<proteinExistence type="predicted"/>
<reference evidence="1 2" key="1">
    <citation type="journal article" date="2018" name="Mol. Genet. Genomics">
        <title>The red deer Cervus elaphus genome CerEla1.0: sequencing, annotating, genes, and chromosomes.</title>
        <authorList>
            <person name="Bana N.A."/>
            <person name="Nyiri A."/>
            <person name="Nagy J."/>
            <person name="Frank K."/>
            <person name="Nagy T."/>
            <person name="Steger V."/>
            <person name="Schiller M."/>
            <person name="Lakatos P."/>
            <person name="Sugar L."/>
            <person name="Horn P."/>
            <person name="Barta E."/>
            <person name="Orosz L."/>
        </authorList>
    </citation>
    <scope>NUCLEOTIDE SEQUENCE [LARGE SCALE GENOMIC DNA]</scope>
    <source>
        <strain evidence="1">Hungarian</strain>
    </source>
</reference>
<dbReference type="EMBL" id="MKHE01000004">
    <property type="protein sequence ID" value="OWK15941.1"/>
    <property type="molecule type" value="Genomic_DNA"/>
</dbReference>
<name>A0A212DCI1_CEREH</name>
<gene>
    <name evidence="1" type="ORF">Celaphus_00004418</name>
</gene>
<evidence type="ECO:0000313" key="2">
    <source>
        <dbReference type="Proteomes" id="UP000242450"/>
    </source>
</evidence>
<evidence type="ECO:0000313" key="1">
    <source>
        <dbReference type="EMBL" id="OWK15941.1"/>
    </source>
</evidence>
<keyword evidence="2" id="KW-1185">Reference proteome</keyword>
<comment type="caution">
    <text evidence="1">The sequence shown here is derived from an EMBL/GenBank/DDBJ whole genome shotgun (WGS) entry which is preliminary data.</text>
</comment>
<dbReference type="AlphaFoldDB" id="A0A212DCI1"/>
<sequence length="73" mass="7919">MTLRSLERRGWIKTSPDVSRCPLPCITHCHYAREHPQALALRVEVTGARSRDHVTALALATAVPPTLAPGPAP</sequence>
<protein>
    <submittedName>
        <fullName evidence="1">Uncharacterized protein</fullName>
    </submittedName>
</protein>
<organism evidence="1 2">
    <name type="scientific">Cervus elaphus hippelaphus</name>
    <name type="common">European red deer</name>
    <dbReference type="NCBI Taxonomy" id="46360"/>
    <lineage>
        <taxon>Eukaryota</taxon>
        <taxon>Metazoa</taxon>
        <taxon>Chordata</taxon>
        <taxon>Craniata</taxon>
        <taxon>Vertebrata</taxon>
        <taxon>Euteleostomi</taxon>
        <taxon>Mammalia</taxon>
        <taxon>Eutheria</taxon>
        <taxon>Laurasiatheria</taxon>
        <taxon>Artiodactyla</taxon>
        <taxon>Ruminantia</taxon>
        <taxon>Pecora</taxon>
        <taxon>Cervidae</taxon>
        <taxon>Cervinae</taxon>
        <taxon>Cervus</taxon>
    </lineage>
</organism>
<dbReference type="Proteomes" id="UP000242450">
    <property type="component" value="Chromosome 4"/>
</dbReference>